<dbReference type="Proteomes" id="UP000681722">
    <property type="component" value="Unassembled WGS sequence"/>
</dbReference>
<sequence>MTVRTHNVTILSKILELLPFIKHLCVYTSSRQDDKSLALPNDLSSLISLELVVSGVSIDDVEWLLKHVPKLEQFSYFYSTTVGSDFGDLRQINNDRWQNILFNLPLLEDFGLVIRLGPYFETVRLNPFQSEFWTKRTIYFSYDYNINFIDVYTIPRKTTVWQLPKSDNYQLQRITSDTYDNYRINWNDFSWFYEFPRIQTLFYNMPVPHVQPTKRVREIEHRPVERRLCSTNIPHLSGFRKKYSWRKVHR</sequence>
<evidence type="ECO:0000313" key="3">
    <source>
        <dbReference type="EMBL" id="CAF3801078.1"/>
    </source>
</evidence>
<dbReference type="EMBL" id="CAJOBC010003801">
    <property type="protein sequence ID" value="CAF3801078.1"/>
    <property type="molecule type" value="Genomic_DNA"/>
</dbReference>
<dbReference type="EMBL" id="CAJOBA010037691">
    <property type="protein sequence ID" value="CAF4046862.1"/>
    <property type="molecule type" value="Genomic_DNA"/>
</dbReference>
<keyword evidence="5" id="KW-1185">Reference proteome</keyword>
<evidence type="ECO:0000313" key="5">
    <source>
        <dbReference type="Proteomes" id="UP000663829"/>
    </source>
</evidence>
<name>A0A814J3I9_9BILA</name>
<evidence type="ECO:0000313" key="4">
    <source>
        <dbReference type="EMBL" id="CAF4046862.1"/>
    </source>
</evidence>
<dbReference type="EMBL" id="CAJNOQ010003801">
    <property type="protein sequence ID" value="CAF1030161.1"/>
    <property type="molecule type" value="Genomic_DNA"/>
</dbReference>
<dbReference type="Proteomes" id="UP000682733">
    <property type="component" value="Unassembled WGS sequence"/>
</dbReference>
<proteinExistence type="predicted"/>
<evidence type="ECO:0000313" key="1">
    <source>
        <dbReference type="EMBL" id="CAF1030161.1"/>
    </source>
</evidence>
<comment type="caution">
    <text evidence="1">The sequence shown here is derived from an EMBL/GenBank/DDBJ whole genome shotgun (WGS) entry which is preliminary data.</text>
</comment>
<accession>A0A814J3I9</accession>
<dbReference type="AlphaFoldDB" id="A0A814J3I9"/>
<organism evidence="1 5">
    <name type="scientific">Didymodactylos carnosus</name>
    <dbReference type="NCBI Taxonomy" id="1234261"/>
    <lineage>
        <taxon>Eukaryota</taxon>
        <taxon>Metazoa</taxon>
        <taxon>Spiralia</taxon>
        <taxon>Gnathifera</taxon>
        <taxon>Rotifera</taxon>
        <taxon>Eurotatoria</taxon>
        <taxon>Bdelloidea</taxon>
        <taxon>Philodinida</taxon>
        <taxon>Philodinidae</taxon>
        <taxon>Didymodactylos</taxon>
    </lineage>
</organism>
<protein>
    <submittedName>
        <fullName evidence="1">Uncharacterized protein</fullName>
    </submittedName>
</protein>
<evidence type="ECO:0000313" key="2">
    <source>
        <dbReference type="EMBL" id="CAF1239405.1"/>
    </source>
</evidence>
<dbReference type="Proteomes" id="UP000677228">
    <property type="component" value="Unassembled WGS sequence"/>
</dbReference>
<dbReference type="EMBL" id="CAJNOK010016144">
    <property type="protein sequence ID" value="CAF1239405.1"/>
    <property type="molecule type" value="Genomic_DNA"/>
</dbReference>
<dbReference type="Proteomes" id="UP000663829">
    <property type="component" value="Unassembled WGS sequence"/>
</dbReference>
<reference evidence="1" key="1">
    <citation type="submission" date="2021-02" db="EMBL/GenBank/DDBJ databases">
        <authorList>
            <person name="Nowell W R."/>
        </authorList>
    </citation>
    <scope>NUCLEOTIDE SEQUENCE</scope>
</reference>
<gene>
    <name evidence="1" type="ORF">GPM918_LOCUS15238</name>
    <name evidence="2" type="ORF">OVA965_LOCUS25752</name>
    <name evidence="3" type="ORF">SRO942_LOCUS15238</name>
    <name evidence="4" type="ORF">TMI583_LOCUS26483</name>
</gene>